<evidence type="ECO:0000256" key="1">
    <source>
        <dbReference type="SAM" id="MobiDB-lite"/>
    </source>
</evidence>
<keyword evidence="3" id="KW-1185">Reference proteome</keyword>
<dbReference type="Proteomes" id="UP001268256">
    <property type="component" value="Unassembled WGS sequence"/>
</dbReference>
<comment type="caution">
    <text evidence="2">The sequence shown here is derived from an EMBL/GenBank/DDBJ whole genome shotgun (WGS) entry which is preliminary data.</text>
</comment>
<dbReference type="EMBL" id="JAVMIP010000004">
    <property type="protein sequence ID" value="MDS3860492.1"/>
    <property type="molecule type" value="Genomic_DNA"/>
</dbReference>
<evidence type="ECO:0000313" key="3">
    <source>
        <dbReference type="Proteomes" id="UP001268256"/>
    </source>
</evidence>
<name>A0AAE4FSG2_9CYAN</name>
<dbReference type="RefSeq" id="WP_322877767.1">
    <property type="nucleotide sequence ID" value="NZ_JAVMIP010000004.1"/>
</dbReference>
<sequence>MSESQVSTASPEENSQAPRKRYKTPKLEFFGNLHSLTQAISIVDVFRGRTAAS</sequence>
<dbReference type="AlphaFoldDB" id="A0AAE4FSG2"/>
<accession>A0AAE4FSG2</accession>
<evidence type="ECO:0000313" key="2">
    <source>
        <dbReference type="EMBL" id="MDS3860492.1"/>
    </source>
</evidence>
<organism evidence="2 3">
    <name type="scientific">Pseudocalidococcus azoricus BACA0444</name>
    <dbReference type="NCBI Taxonomy" id="2918990"/>
    <lineage>
        <taxon>Bacteria</taxon>
        <taxon>Bacillati</taxon>
        <taxon>Cyanobacteriota</taxon>
        <taxon>Cyanophyceae</taxon>
        <taxon>Acaryochloridales</taxon>
        <taxon>Thermosynechococcaceae</taxon>
        <taxon>Pseudocalidococcus</taxon>
        <taxon>Pseudocalidococcus azoricus</taxon>
    </lineage>
</organism>
<protein>
    <submittedName>
        <fullName evidence="2">Uncharacterized protein</fullName>
    </submittedName>
</protein>
<proteinExistence type="predicted"/>
<feature type="region of interest" description="Disordered" evidence="1">
    <location>
        <begin position="1"/>
        <end position="23"/>
    </location>
</feature>
<reference evidence="3" key="1">
    <citation type="submission" date="2023-07" db="EMBL/GenBank/DDBJ databases">
        <authorList>
            <person name="Luz R."/>
            <person name="Cordeiro R."/>
            <person name="Fonseca A."/>
            <person name="Goncalves V."/>
        </authorList>
    </citation>
    <scope>NUCLEOTIDE SEQUENCE [LARGE SCALE GENOMIC DNA]</scope>
    <source>
        <strain evidence="3">BACA0444</strain>
    </source>
</reference>
<feature type="compositionally biased region" description="Polar residues" evidence="1">
    <location>
        <begin position="1"/>
        <end position="17"/>
    </location>
</feature>
<gene>
    <name evidence="2" type="ORF">RIF25_06680</name>
</gene>